<name>A0A6B2EEM3_9DIPT</name>
<organism evidence="6">
    <name type="scientific">Phlebotomus kandelakii</name>
    <dbReference type="NCBI Taxonomy" id="1109342"/>
    <lineage>
        <taxon>Eukaryota</taxon>
        <taxon>Metazoa</taxon>
        <taxon>Ecdysozoa</taxon>
        <taxon>Arthropoda</taxon>
        <taxon>Hexapoda</taxon>
        <taxon>Insecta</taxon>
        <taxon>Pterygota</taxon>
        <taxon>Neoptera</taxon>
        <taxon>Endopterygota</taxon>
        <taxon>Diptera</taxon>
        <taxon>Nematocera</taxon>
        <taxon>Psychodoidea</taxon>
        <taxon>Psychodidae</taxon>
        <taxon>Phlebotomus</taxon>
        <taxon>Larroussius</taxon>
    </lineage>
</organism>
<comment type="subcellular location">
    <subcellularLocation>
        <location evidence="1">Membrane</location>
    </subcellularLocation>
</comment>
<dbReference type="Gene3D" id="1.20.1250.20">
    <property type="entry name" value="MFS general substrate transporter like domains"/>
    <property type="match status" value="1"/>
</dbReference>
<evidence type="ECO:0000256" key="4">
    <source>
        <dbReference type="ARBA" id="ARBA00023136"/>
    </source>
</evidence>
<evidence type="ECO:0000313" key="6">
    <source>
        <dbReference type="EMBL" id="NBJ61092.1"/>
    </source>
</evidence>
<dbReference type="GO" id="GO:0022857">
    <property type="term" value="F:transmembrane transporter activity"/>
    <property type="evidence" value="ECO:0007669"/>
    <property type="project" value="InterPro"/>
</dbReference>
<proteinExistence type="predicted"/>
<dbReference type="InterPro" id="IPR005828">
    <property type="entry name" value="MFS_sugar_transport-like"/>
</dbReference>
<feature type="transmembrane region" description="Helical" evidence="5">
    <location>
        <begin position="108"/>
        <end position="131"/>
    </location>
</feature>
<feature type="transmembrane region" description="Helical" evidence="5">
    <location>
        <begin position="79"/>
        <end position="102"/>
    </location>
</feature>
<reference evidence="6" key="1">
    <citation type="submission" date="2019-10" db="EMBL/GenBank/DDBJ databases">
        <title>Short sand fly seasons in Tbilisi, Georgia, hinder development of host immunity to saliva of the visceral leishmaniasis vector Phlebotomus kandelakii.</title>
        <authorList>
            <person name="Oliveira F."/>
            <person name="Giorgobiani E."/>
            <person name="Guimaraes-Costa A.B."/>
            <person name="Abdeladhim M."/>
            <person name="Oristian J."/>
            <person name="Tskhvaradze L."/>
            <person name="Tsertsvadze N."/>
            <person name="Zakalashvili M."/>
            <person name="Valenzuela J.G."/>
            <person name="Kamhawi S."/>
        </authorList>
    </citation>
    <scope>NUCLEOTIDE SEQUENCE</scope>
    <source>
        <strain evidence="6">Wild-capture in Tbilisi</strain>
        <tissue evidence="6">Salivary glands</tissue>
    </source>
</reference>
<evidence type="ECO:0000256" key="2">
    <source>
        <dbReference type="ARBA" id="ARBA00022692"/>
    </source>
</evidence>
<evidence type="ECO:0000256" key="1">
    <source>
        <dbReference type="ARBA" id="ARBA00004370"/>
    </source>
</evidence>
<evidence type="ECO:0000256" key="5">
    <source>
        <dbReference type="SAM" id="Phobius"/>
    </source>
</evidence>
<dbReference type="InterPro" id="IPR036259">
    <property type="entry name" value="MFS_trans_sf"/>
</dbReference>
<protein>
    <submittedName>
        <fullName evidence="6">Putative permease</fullName>
    </submittedName>
</protein>
<evidence type="ECO:0000256" key="3">
    <source>
        <dbReference type="ARBA" id="ARBA00022989"/>
    </source>
</evidence>
<keyword evidence="2 5" id="KW-0812">Transmembrane</keyword>
<dbReference type="SUPFAM" id="SSF103473">
    <property type="entry name" value="MFS general substrate transporter"/>
    <property type="match status" value="1"/>
</dbReference>
<sequence>MSFKINHKYLLMLSGIIMGALLIIIGANDHVQRSTHRSNRNFGYFPAACFAVFLMLYAFGFRRSVTMYQHQLIDRKKMLLWRSLSVTIAWITVTFIAWIFAYGWPVVGLGWILIFIGSISLLAVIFILACVPSWTENQEIHKQEHLNNFENIPLDSA</sequence>
<keyword evidence="4 5" id="KW-0472">Membrane</keyword>
<dbReference type="EMBL" id="GIFK01003389">
    <property type="protein sequence ID" value="NBJ61092.1"/>
    <property type="molecule type" value="Transcribed_RNA"/>
</dbReference>
<feature type="transmembrane region" description="Helical" evidence="5">
    <location>
        <begin position="9"/>
        <end position="27"/>
    </location>
</feature>
<dbReference type="AlphaFoldDB" id="A0A6B2EEM3"/>
<feature type="transmembrane region" description="Helical" evidence="5">
    <location>
        <begin position="42"/>
        <end position="59"/>
    </location>
</feature>
<accession>A0A6B2EEM3</accession>
<dbReference type="GO" id="GO:0016020">
    <property type="term" value="C:membrane"/>
    <property type="evidence" value="ECO:0007669"/>
    <property type="project" value="UniProtKB-SubCell"/>
</dbReference>
<dbReference type="Pfam" id="PF00083">
    <property type="entry name" value="Sugar_tr"/>
    <property type="match status" value="1"/>
</dbReference>
<keyword evidence="3 5" id="KW-1133">Transmembrane helix</keyword>